<dbReference type="PANTHER" id="PTHR22604:SF105">
    <property type="entry name" value="TRANS-1,2-DIHYDROBENZENE-1,2-DIOL DEHYDROGENASE"/>
    <property type="match status" value="1"/>
</dbReference>
<dbReference type="EC" id="1.1.1.179" evidence="3"/>
<dbReference type="GO" id="GO:0047837">
    <property type="term" value="F:D-xylose 1-dehydrogenase (NADP+) activity"/>
    <property type="evidence" value="ECO:0007669"/>
    <property type="project" value="UniProtKB-EC"/>
</dbReference>
<evidence type="ECO:0000256" key="6">
    <source>
        <dbReference type="SAM" id="MobiDB-lite"/>
    </source>
</evidence>
<feature type="compositionally biased region" description="Basic and acidic residues" evidence="6">
    <location>
        <begin position="542"/>
        <end position="557"/>
    </location>
</feature>
<keyword evidence="2" id="KW-0560">Oxidoreductase</keyword>
<accession>A0A316YRM7</accession>
<sequence>MPSSDVQCRWGIVGCGSVAASFVAELQSRATPVASGSTVQHSIACVSSSSQTTSRAFVDAHIHPSAGKDVETFGTLMELLALPTIDAVFVASPHAARFHHASSALRAERAVLVPRPLAMSAGEARELCELAGRSKGNWLGIVARTPSDQHSIEGHLLWAADECARGRAAGSVESPLVPWSENIAVLAALDEVRRTGALVLPSEEEEEEEEEAASSTPSHRFSSTAVKPVSRSRRSSSSSSSNNVTADGQPRASSRASFSSATSGGAWADAATSNNNSNNKTSLRSQVQELQHVLRHKNALIQSLEQKAGITSAGSTASPRTRGRLSLDSKAIIPSTTVTLASSSSSGRRKRTTSTSSLAADAQEEPRSPSPGPSATGPVPRKGAADRSWIRSSTPTGSNGRSTTPDNALRSPISSVNQLGLATVKEGNQSSLALGGGFSAPTIASEGRRVSGSGAAAVPNGLVTGAASNTTAAGSGGSGGAGTGTGNGAAVASPTTSSAAAGGTSKVLNQLTAELAEVKATLEVTKAGLRTAQRNSTTLQRTLDETKDALGRSRAENEASGQMVARKERQVQEALGRARKAETEAKDLGKASREWGTRVRQVEAELGEERVRKQKAEAQYEAISNSWKTTRELWEREMVELRSANGSKVKENAADAKKMADTMKEALERMRQRQEESGGLEAVLLRLERERERAIKQVEGPVAELVKLLEQNEAVVKRQDGAVEEVQQELKRIIRLMRSPVT</sequence>
<proteinExistence type="inferred from homology"/>
<dbReference type="InterPro" id="IPR050984">
    <property type="entry name" value="Gfo/Idh/MocA_domain"/>
</dbReference>
<gene>
    <name evidence="8" type="ORF">FA10DRAFT_260458</name>
</gene>
<feature type="region of interest" description="Disordered" evidence="6">
    <location>
        <begin position="198"/>
        <end position="285"/>
    </location>
</feature>
<evidence type="ECO:0000256" key="5">
    <source>
        <dbReference type="ARBA" id="ARBA00049233"/>
    </source>
</evidence>
<reference evidence="8 9" key="1">
    <citation type="journal article" date="2018" name="Mol. Biol. Evol.">
        <title>Broad Genomic Sampling Reveals a Smut Pathogenic Ancestry of the Fungal Clade Ustilaginomycotina.</title>
        <authorList>
            <person name="Kijpornyongpan T."/>
            <person name="Mondo S.J."/>
            <person name="Barry K."/>
            <person name="Sandor L."/>
            <person name="Lee J."/>
            <person name="Lipzen A."/>
            <person name="Pangilinan J."/>
            <person name="LaButti K."/>
            <person name="Hainaut M."/>
            <person name="Henrissat B."/>
            <person name="Grigoriev I.V."/>
            <person name="Spatafora J.W."/>
            <person name="Aime M.C."/>
        </authorList>
    </citation>
    <scope>NUCLEOTIDE SEQUENCE [LARGE SCALE GENOMIC DNA]</scope>
    <source>
        <strain evidence="8 9">MCA 4198</strain>
    </source>
</reference>
<comment type="similarity">
    <text evidence="1">Belongs to the Gfo/Idh/MocA family.</text>
</comment>
<evidence type="ECO:0000256" key="4">
    <source>
        <dbReference type="ARBA" id="ARBA00042988"/>
    </source>
</evidence>
<feature type="compositionally biased region" description="Low complexity" evidence="6">
    <location>
        <begin position="335"/>
        <end position="346"/>
    </location>
</feature>
<dbReference type="InterPro" id="IPR000683">
    <property type="entry name" value="Gfo/Idh/MocA-like_OxRdtase_N"/>
</dbReference>
<evidence type="ECO:0000256" key="3">
    <source>
        <dbReference type="ARBA" id="ARBA00038984"/>
    </source>
</evidence>
<dbReference type="InParanoid" id="A0A316YRM7"/>
<dbReference type="Proteomes" id="UP000245768">
    <property type="component" value="Unassembled WGS sequence"/>
</dbReference>
<dbReference type="Pfam" id="PF01408">
    <property type="entry name" value="GFO_IDH_MocA"/>
    <property type="match status" value="1"/>
</dbReference>
<feature type="compositionally biased region" description="Polar residues" evidence="6">
    <location>
        <begin position="213"/>
        <end position="225"/>
    </location>
</feature>
<evidence type="ECO:0000256" key="1">
    <source>
        <dbReference type="ARBA" id="ARBA00010928"/>
    </source>
</evidence>
<dbReference type="GO" id="GO:0000166">
    <property type="term" value="F:nucleotide binding"/>
    <property type="evidence" value="ECO:0007669"/>
    <property type="project" value="InterPro"/>
</dbReference>
<dbReference type="GeneID" id="37041938"/>
<dbReference type="AlphaFoldDB" id="A0A316YRM7"/>
<evidence type="ECO:0000313" key="9">
    <source>
        <dbReference type="Proteomes" id="UP000245768"/>
    </source>
</evidence>
<feature type="region of interest" description="Disordered" evidence="6">
    <location>
        <begin position="533"/>
        <end position="589"/>
    </location>
</feature>
<organism evidence="8 9">
    <name type="scientific">Acaromyces ingoldii</name>
    <dbReference type="NCBI Taxonomy" id="215250"/>
    <lineage>
        <taxon>Eukaryota</taxon>
        <taxon>Fungi</taxon>
        <taxon>Dikarya</taxon>
        <taxon>Basidiomycota</taxon>
        <taxon>Ustilaginomycotina</taxon>
        <taxon>Exobasidiomycetes</taxon>
        <taxon>Exobasidiales</taxon>
        <taxon>Cryptobasidiaceae</taxon>
        <taxon>Acaromyces</taxon>
    </lineage>
</organism>
<dbReference type="PANTHER" id="PTHR22604">
    <property type="entry name" value="OXIDOREDUCTASES"/>
    <property type="match status" value="1"/>
</dbReference>
<evidence type="ECO:0000256" key="2">
    <source>
        <dbReference type="ARBA" id="ARBA00023002"/>
    </source>
</evidence>
<feature type="domain" description="Gfo/Idh/MocA-like oxidoreductase N-terminal" evidence="7">
    <location>
        <begin position="9"/>
        <end position="134"/>
    </location>
</feature>
<feature type="compositionally biased region" description="Low complexity" evidence="6">
    <location>
        <begin position="251"/>
        <end position="279"/>
    </location>
</feature>
<feature type="compositionally biased region" description="Polar residues" evidence="6">
    <location>
        <begin position="390"/>
        <end position="412"/>
    </location>
</feature>
<keyword evidence="9" id="KW-1185">Reference proteome</keyword>
<dbReference type="OrthoDB" id="6088208at2759"/>
<feature type="compositionally biased region" description="Acidic residues" evidence="6">
    <location>
        <begin position="202"/>
        <end position="212"/>
    </location>
</feature>
<dbReference type="EMBL" id="KZ819636">
    <property type="protein sequence ID" value="PWN90663.1"/>
    <property type="molecule type" value="Genomic_DNA"/>
</dbReference>
<protein>
    <recommendedName>
        <fullName evidence="3">D-xylose 1-dehydrogenase (NADP(+), D-xylono-1,5-lactone-forming)</fullName>
        <ecNumber evidence="3">1.1.1.179</ecNumber>
    </recommendedName>
    <alternativeName>
        <fullName evidence="4">D-xylose-NADP dehydrogenase</fullName>
    </alternativeName>
</protein>
<feature type="compositionally biased region" description="Basic and acidic residues" evidence="6">
    <location>
        <begin position="579"/>
        <end position="589"/>
    </location>
</feature>
<dbReference type="STRING" id="215250.A0A316YRM7"/>
<dbReference type="SUPFAM" id="SSF51735">
    <property type="entry name" value="NAD(P)-binding Rossmann-fold domains"/>
    <property type="match status" value="1"/>
</dbReference>
<comment type="catalytic activity">
    <reaction evidence="5">
        <text>D-xylose + NADP(+) = D-xylono-1,5-lactone + NADPH + H(+)</text>
        <dbReference type="Rhea" id="RHEA:22000"/>
        <dbReference type="ChEBI" id="CHEBI:15378"/>
        <dbReference type="ChEBI" id="CHEBI:15867"/>
        <dbReference type="ChEBI" id="CHEBI:53455"/>
        <dbReference type="ChEBI" id="CHEBI:57783"/>
        <dbReference type="ChEBI" id="CHEBI:58349"/>
        <dbReference type="EC" id="1.1.1.179"/>
    </reaction>
</comment>
<dbReference type="Gene3D" id="3.40.50.720">
    <property type="entry name" value="NAD(P)-binding Rossmann-like Domain"/>
    <property type="match status" value="1"/>
</dbReference>
<evidence type="ECO:0000313" key="8">
    <source>
        <dbReference type="EMBL" id="PWN90663.1"/>
    </source>
</evidence>
<dbReference type="RefSeq" id="XP_025377861.1">
    <property type="nucleotide sequence ID" value="XM_025520022.1"/>
</dbReference>
<name>A0A316YRM7_9BASI</name>
<dbReference type="InterPro" id="IPR036291">
    <property type="entry name" value="NAD(P)-bd_dom_sf"/>
</dbReference>
<evidence type="ECO:0000259" key="7">
    <source>
        <dbReference type="Pfam" id="PF01408"/>
    </source>
</evidence>
<feature type="region of interest" description="Disordered" evidence="6">
    <location>
        <begin position="309"/>
        <end position="412"/>
    </location>
</feature>